<dbReference type="Pfam" id="PF01145">
    <property type="entry name" value="Band_7"/>
    <property type="match status" value="1"/>
</dbReference>
<accession>A0A5M6IWA8</accession>
<dbReference type="GO" id="GO:0016020">
    <property type="term" value="C:membrane"/>
    <property type="evidence" value="ECO:0007669"/>
    <property type="project" value="UniProtKB-SubCell"/>
</dbReference>
<dbReference type="InterPro" id="IPR001107">
    <property type="entry name" value="Band_7"/>
</dbReference>
<evidence type="ECO:0000256" key="1">
    <source>
        <dbReference type="ARBA" id="ARBA00004167"/>
    </source>
</evidence>
<protein>
    <submittedName>
        <fullName evidence="3">Protease modulator HflK</fullName>
    </submittedName>
</protein>
<evidence type="ECO:0000313" key="4">
    <source>
        <dbReference type="Proteomes" id="UP000325255"/>
    </source>
</evidence>
<organism evidence="3 4">
    <name type="scientific">Rhodovastum atsumiense</name>
    <dbReference type="NCBI Taxonomy" id="504468"/>
    <lineage>
        <taxon>Bacteria</taxon>
        <taxon>Pseudomonadati</taxon>
        <taxon>Pseudomonadota</taxon>
        <taxon>Alphaproteobacteria</taxon>
        <taxon>Acetobacterales</taxon>
        <taxon>Acetobacteraceae</taxon>
        <taxon>Rhodovastum</taxon>
    </lineage>
</organism>
<dbReference type="GO" id="GO:0006508">
    <property type="term" value="P:proteolysis"/>
    <property type="evidence" value="ECO:0007669"/>
    <property type="project" value="UniProtKB-KW"/>
</dbReference>
<keyword evidence="4" id="KW-1185">Reference proteome</keyword>
<keyword evidence="3" id="KW-0645">Protease</keyword>
<dbReference type="InterPro" id="IPR036013">
    <property type="entry name" value="Band_7/SPFH_dom_sf"/>
</dbReference>
<evidence type="ECO:0000313" key="3">
    <source>
        <dbReference type="EMBL" id="KAA5611748.1"/>
    </source>
</evidence>
<dbReference type="Proteomes" id="UP000325255">
    <property type="component" value="Unassembled WGS sequence"/>
</dbReference>
<keyword evidence="3" id="KW-0378">Hydrolase</keyword>
<reference evidence="3 4" key="1">
    <citation type="submission" date="2019-09" db="EMBL/GenBank/DDBJ databases">
        <title>Genome sequence of Rhodovastum atsumiense, a diverse member of the Acetobacteraceae family of non-sulfur purple photosynthetic bacteria.</title>
        <authorList>
            <person name="Meyer T."/>
            <person name="Kyndt J."/>
        </authorList>
    </citation>
    <scope>NUCLEOTIDE SEQUENCE [LARGE SCALE GENOMIC DNA]</scope>
    <source>
        <strain evidence="3 4">DSM 21279</strain>
    </source>
</reference>
<proteinExistence type="predicted"/>
<dbReference type="OrthoDB" id="8351024at2"/>
<dbReference type="AlphaFoldDB" id="A0A5M6IWA8"/>
<name>A0A5M6IWA8_9PROT</name>
<dbReference type="GO" id="GO:0008233">
    <property type="term" value="F:peptidase activity"/>
    <property type="evidence" value="ECO:0007669"/>
    <property type="project" value="UniProtKB-KW"/>
</dbReference>
<comment type="caution">
    <text evidence="3">The sequence shown here is derived from an EMBL/GenBank/DDBJ whole genome shotgun (WGS) entry which is preliminary data.</text>
</comment>
<dbReference type="Gene3D" id="3.30.479.30">
    <property type="entry name" value="Band 7 domain"/>
    <property type="match status" value="1"/>
</dbReference>
<evidence type="ECO:0000259" key="2">
    <source>
        <dbReference type="Pfam" id="PF01145"/>
    </source>
</evidence>
<gene>
    <name evidence="3" type="ORF">F1189_13220</name>
</gene>
<dbReference type="EMBL" id="VWPK01000018">
    <property type="protein sequence ID" value="KAA5611748.1"/>
    <property type="molecule type" value="Genomic_DNA"/>
</dbReference>
<feature type="domain" description="Band 7" evidence="2">
    <location>
        <begin position="45"/>
        <end position="247"/>
    </location>
</feature>
<sequence length="335" mass="35749">MTAGPLAGDGTPDGPVVQSLRISFRVLSLATLLLGLGWAVSNCRQVPPESQIVVTRFGDVVRVQQAGLLLAWPRPIEQVELLPAPARQNEMKVTARNPALPDGAGTYLTGDAGAVLLGGTLTWRIVDPVAYFQSRTHVAPALNRLFAASAVSIAAGRSIDRFLVVRTERDGADPQVQAQRQALRGELVEEINRRLRALETAGAPLGVEVTRADLEASLPAQARPGFDAVLAATQRAEQRLADARTEATRTLQTADRESDRIVTQARGEAEERVGKVRTEVAAVAALAARDAPAGRPALLDQFYRERIAAVLGQAGRVITVDPQGSNRLILPGIQP</sequence>
<dbReference type="RefSeq" id="WP_150041289.1">
    <property type="nucleotide sequence ID" value="NZ_OW485601.1"/>
</dbReference>
<comment type="subcellular location">
    <subcellularLocation>
        <location evidence="1">Membrane</location>
        <topology evidence="1">Single-pass membrane protein</topology>
    </subcellularLocation>
</comment>